<keyword evidence="6" id="KW-1185">Reference proteome</keyword>
<dbReference type="PIRSF" id="PIRSF000451">
    <property type="entry name" value="PKS_III"/>
    <property type="match status" value="1"/>
</dbReference>
<dbReference type="CDD" id="cd00831">
    <property type="entry name" value="CHS_like"/>
    <property type="match status" value="1"/>
</dbReference>
<name>A0ABV7ZA82_9DEIO</name>
<comment type="similarity">
    <text evidence="1">Belongs to the thiolase-like superfamily. Chalcone/stilbene synthases family.</text>
</comment>
<dbReference type="Gene3D" id="3.40.47.10">
    <property type="match status" value="2"/>
</dbReference>
<evidence type="ECO:0000313" key="5">
    <source>
        <dbReference type="EMBL" id="MFC3834293.1"/>
    </source>
</evidence>
<comment type="caution">
    <text evidence="5">The sequence shown here is derived from an EMBL/GenBank/DDBJ whole genome shotgun (WGS) entry which is preliminary data.</text>
</comment>
<dbReference type="RefSeq" id="WP_380102804.1">
    <property type="nucleotide sequence ID" value="NZ_JBHRZG010000022.1"/>
</dbReference>
<dbReference type="InterPro" id="IPR016039">
    <property type="entry name" value="Thiolase-like"/>
</dbReference>
<dbReference type="InterPro" id="IPR012328">
    <property type="entry name" value="Chalcone/stilbene_synt_C"/>
</dbReference>
<organism evidence="5 6">
    <name type="scientific">Deinococcus rufus</name>
    <dbReference type="NCBI Taxonomy" id="2136097"/>
    <lineage>
        <taxon>Bacteria</taxon>
        <taxon>Thermotogati</taxon>
        <taxon>Deinococcota</taxon>
        <taxon>Deinococci</taxon>
        <taxon>Deinococcales</taxon>
        <taxon>Deinococcaceae</taxon>
        <taxon>Deinococcus</taxon>
    </lineage>
</organism>
<proteinExistence type="inferred from homology"/>
<dbReference type="PANTHER" id="PTHR11877:SF46">
    <property type="entry name" value="TYPE III POLYKETIDE SYNTHASE A"/>
    <property type="match status" value="1"/>
</dbReference>
<evidence type="ECO:0000259" key="3">
    <source>
        <dbReference type="Pfam" id="PF00195"/>
    </source>
</evidence>
<dbReference type="Proteomes" id="UP001595803">
    <property type="component" value="Unassembled WGS sequence"/>
</dbReference>
<dbReference type="Pfam" id="PF00195">
    <property type="entry name" value="Chal_sti_synt_N"/>
    <property type="match status" value="1"/>
</dbReference>
<reference evidence="6" key="1">
    <citation type="journal article" date="2019" name="Int. J. Syst. Evol. Microbiol.">
        <title>The Global Catalogue of Microorganisms (GCM) 10K type strain sequencing project: providing services to taxonomists for standard genome sequencing and annotation.</title>
        <authorList>
            <consortium name="The Broad Institute Genomics Platform"/>
            <consortium name="The Broad Institute Genome Sequencing Center for Infectious Disease"/>
            <person name="Wu L."/>
            <person name="Ma J."/>
        </authorList>
    </citation>
    <scope>NUCLEOTIDE SEQUENCE [LARGE SCALE GENOMIC DNA]</scope>
    <source>
        <strain evidence="6">CCTCC AB 2017081</strain>
    </source>
</reference>
<evidence type="ECO:0000256" key="2">
    <source>
        <dbReference type="ARBA" id="ARBA00022679"/>
    </source>
</evidence>
<keyword evidence="2" id="KW-0808">Transferase</keyword>
<feature type="domain" description="Chalcone/stilbene synthase N-terminal" evidence="3">
    <location>
        <begin position="42"/>
        <end position="216"/>
    </location>
</feature>
<dbReference type="SUPFAM" id="SSF53901">
    <property type="entry name" value="Thiolase-like"/>
    <property type="match status" value="2"/>
</dbReference>
<dbReference type="EMBL" id="JBHRZG010000022">
    <property type="protein sequence ID" value="MFC3834293.1"/>
    <property type="molecule type" value="Genomic_DNA"/>
</dbReference>
<protein>
    <submittedName>
        <fullName evidence="5">Type III polyketide synthase</fullName>
    </submittedName>
</protein>
<accession>A0ABV7ZA82</accession>
<dbReference type="InterPro" id="IPR001099">
    <property type="entry name" value="Chalcone/stilbene_synt_N"/>
</dbReference>
<evidence type="ECO:0000256" key="1">
    <source>
        <dbReference type="ARBA" id="ARBA00005531"/>
    </source>
</evidence>
<feature type="domain" description="Chalcone/stilbene synthase C-terminal" evidence="4">
    <location>
        <begin position="240"/>
        <end position="366"/>
    </location>
</feature>
<sequence length="375" mass="39773">MSVFLHALRGVLPEHAYPQASIRDVIRAQPELDRLGQRLTTSIFNHSGIDTRHSVVPDFGQQEAGLFYDPQTQRMLSPSTGQRNAYYVEHATPLFLAAARAALAASPHVQASDITHVVTVSCTGFYAPGPEYAIVRGLGLSPHTQRFHVSFMGCYAAFPALRMARAFCEADPDAVVLVVCAELCTIHMHPASDPDTLIANSVFADGAAGAIVSARPPAPGTPALRIDTFGTALTPEGVGEKDMAWTVGDQGYDMVLSTYVPEIIEANIAPVLSDLLDTDHALTGTPCADVPHWAIHPGGRQILDRVQGALGLSDGQLAPSREVLRRAGNMSSATVLFILQDVLAAGRDGERVAALAFGPGLTVESGLFTVCSGLD</sequence>
<dbReference type="PANTHER" id="PTHR11877">
    <property type="entry name" value="HYDROXYMETHYLGLUTARYL-COA SYNTHASE"/>
    <property type="match status" value="1"/>
</dbReference>
<evidence type="ECO:0000313" key="6">
    <source>
        <dbReference type="Proteomes" id="UP001595803"/>
    </source>
</evidence>
<dbReference type="InterPro" id="IPR011141">
    <property type="entry name" value="Polyketide_synthase_type-III"/>
</dbReference>
<evidence type="ECO:0000259" key="4">
    <source>
        <dbReference type="Pfam" id="PF02797"/>
    </source>
</evidence>
<dbReference type="Pfam" id="PF02797">
    <property type="entry name" value="Chal_sti_synt_C"/>
    <property type="match status" value="1"/>
</dbReference>
<gene>
    <name evidence="5" type="ORF">ACFOSB_15680</name>
</gene>